<dbReference type="Proteomes" id="UP000201566">
    <property type="component" value="Segment"/>
</dbReference>
<protein>
    <submittedName>
        <fullName evidence="1">Uncharacterized protein</fullName>
    </submittedName>
</protein>
<reference evidence="1 2" key="1">
    <citation type="journal article" date="2013" name="Science">
        <title>Pandoraviruses: amoeba viruses with genomes up to 2.5 Mb reaching that of parasitic eukaryotes.</title>
        <authorList>
            <person name="Philippe N."/>
            <person name="Legendre M."/>
            <person name="Doutre G."/>
            <person name="Coute Y."/>
            <person name="Poirot O."/>
            <person name="Lescot M."/>
            <person name="Arslan D."/>
            <person name="Seltzer V."/>
            <person name="Bertaux L."/>
            <person name="Bruley C."/>
            <person name="Garin J."/>
            <person name="Claverie J.M."/>
            <person name="Abergel C."/>
        </authorList>
    </citation>
    <scope>NUCLEOTIDE SEQUENCE [LARGE SCALE GENOMIC DNA]</scope>
    <source>
        <strain evidence="1">Melbourne</strain>
    </source>
</reference>
<dbReference type="RefSeq" id="YP_008318700.2">
    <property type="nucleotide sequence ID" value="NC_021858.1"/>
</dbReference>
<evidence type="ECO:0000313" key="2">
    <source>
        <dbReference type="Proteomes" id="UP000201566"/>
    </source>
</evidence>
<gene>
    <name evidence="1" type="ORF">pdul_cds_120</name>
</gene>
<accession>S4VVC6</accession>
<proteinExistence type="predicted"/>
<dbReference type="KEGG" id="vg:16512257"/>
<dbReference type="EMBL" id="KC977570">
    <property type="protein sequence ID" value="AGO82031.2"/>
    <property type="molecule type" value="Genomic_DNA"/>
</dbReference>
<evidence type="ECO:0000313" key="1">
    <source>
        <dbReference type="EMBL" id="AGO82031.2"/>
    </source>
</evidence>
<name>S4VVC6_9VIRU</name>
<sequence length="66" mass="7525">MQSRPRDAAQETQARCDAKATAAMLDKETEHLRSLWIPEDQYEACFERFFGSDISPTSQEDDTTTP</sequence>
<dbReference type="GeneID" id="16512257"/>
<organism evidence="1 2">
    <name type="scientific">Pandoravirus dulcis</name>
    <dbReference type="NCBI Taxonomy" id="1349409"/>
    <lineage>
        <taxon>Viruses</taxon>
        <taxon>Pandoravirus</taxon>
    </lineage>
</organism>